<evidence type="ECO:0000313" key="1">
    <source>
        <dbReference type="EMBL" id="TFK66532.1"/>
    </source>
</evidence>
<proteinExistence type="predicted"/>
<gene>
    <name evidence="1" type="ORF">BDN72DRAFT_143826</name>
</gene>
<name>A0ACD3ANP8_9AGAR</name>
<keyword evidence="2" id="KW-1185">Reference proteome</keyword>
<evidence type="ECO:0000313" key="2">
    <source>
        <dbReference type="Proteomes" id="UP000308600"/>
    </source>
</evidence>
<protein>
    <submittedName>
        <fullName evidence="1">Uncharacterized protein</fullName>
    </submittedName>
</protein>
<dbReference type="EMBL" id="ML208402">
    <property type="protein sequence ID" value="TFK66532.1"/>
    <property type="molecule type" value="Genomic_DNA"/>
</dbReference>
<sequence length="108" mass="12285">MALQSRCPTTRNDRCDKAHCRRISEQNASSGVNRLEQLPNKEAGGCVRRCTSCRNVYAKSGHRSRKASACSNERIPKKRSTRPTNFQCSRTPKHHEQTRKERNSSQAV</sequence>
<accession>A0ACD3ANP8</accession>
<organism evidence="1 2">
    <name type="scientific">Pluteus cervinus</name>
    <dbReference type="NCBI Taxonomy" id="181527"/>
    <lineage>
        <taxon>Eukaryota</taxon>
        <taxon>Fungi</taxon>
        <taxon>Dikarya</taxon>
        <taxon>Basidiomycota</taxon>
        <taxon>Agaricomycotina</taxon>
        <taxon>Agaricomycetes</taxon>
        <taxon>Agaricomycetidae</taxon>
        <taxon>Agaricales</taxon>
        <taxon>Pluteineae</taxon>
        <taxon>Pluteaceae</taxon>
        <taxon>Pluteus</taxon>
    </lineage>
</organism>
<reference evidence="1 2" key="1">
    <citation type="journal article" date="2019" name="Nat. Ecol. Evol.">
        <title>Megaphylogeny resolves global patterns of mushroom evolution.</title>
        <authorList>
            <person name="Varga T."/>
            <person name="Krizsan K."/>
            <person name="Foldi C."/>
            <person name="Dima B."/>
            <person name="Sanchez-Garcia M."/>
            <person name="Sanchez-Ramirez S."/>
            <person name="Szollosi G.J."/>
            <person name="Szarkandi J.G."/>
            <person name="Papp V."/>
            <person name="Albert L."/>
            <person name="Andreopoulos W."/>
            <person name="Angelini C."/>
            <person name="Antonin V."/>
            <person name="Barry K.W."/>
            <person name="Bougher N.L."/>
            <person name="Buchanan P."/>
            <person name="Buyck B."/>
            <person name="Bense V."/>
            <person name="Catcheside P."/>
            <person name="Chovatia M."/>
            <person name="Cooper J."/>
            <person name="Damon W."/>
            <person name="Desjardin D."/>
            <person name="Finy P."/>
            <person name="Geml J."/>
            <person name="Haridas S."/>
            <person name="Hughes K."/>
            <person name="Justo A."/>
            <person name="Karasinski D."/>
            <person name="Kautmanova I."/>
            <person name="Kiss B."/>
            <person name="Kocsube S."/>
            <person name="Kotiranta H."/>
            <person name="LaButti K.M."/>
            <person name="Lechner B.E."/>
            <person name="Liimatainen K."/>
            <person name="Lipzen A."/>
            <person name="Lukacs Z."/>
            <person name="Mihaltcheva S."/>
            <person name="Morgado L.N."/>
            <person name="Niskanen T."/>
            <person name="Noordeloos M.E."/>
            <person name="Ohm R.A."/>
            <person name="Ortiz-Santana B."/>
            <person name="Ovrebo C."/>
            <person name="Racz N."/>
            <person name="Riley R."/>
            <person name="Savchenko A."/>
            <person name="Shiryaev A."/>
            <person name="Soop K."/>
            <person name="Spirin V."/>
            <person name="Szebenyi C."/>
            <person name="Tomsovsky M."/>
            <person name="Tulloss R.E."/>
            <person name="Uehling J."/>
            <person name="Grigoriev I.V."/>
            <person name="Vagvolgyi C."/>
            <person name="Papp T."/>
            <person name="Martin F.M."/>
            <person name="Miettinen O."/>
            <person name="Hibbett D.S."/>
            <person name="Nagy L.G."/>
        </authorList>
    </citation>
    <scope>NUCLEOTIDE SEQUENCE [LARGE SCALE GENOMIC DNA]</scope>
    <source>
        <strain evidence="1 2">NL-1719</strain>
    </source>
</reference>
<dbReference type="Proteomes" id="UP000308600">
    <property type="component" value="Unassembled WGS sequence"/>
</dbReference>